<protein>
    <submittedName>
        <fullName evidence="1">Uncharacterized protein</fullName>
    </submittedName>
</protein>
<accession>A0AAD4K2L8</accession>
<dbReference type="PANTHER" id="PTHR20898">
    <property type="entry name" value="DAEDALUS ON 3-RELATED-RELATED"/>
    <property type="match status" value="1"/>
</dbReference>
<dbReference type="Pfam" id="PF06477">
    <property type="entry name" value="DUF1091"/>
    <property type="match status" value="1"/>
</dbReference>
<reference evidence="1" key="1">
    <citation type="journal article" date="2021" name="Mol. Ecol. Resour.">
        <title>Phylogenomic analyses of the genus Drosophila reveals genomic signals of climate adaptation.</title>
        <authorList>
            <person name="Li F."/>
            <person name="Rane R.V."/>
            <person name="Luria V."/>
            <person name="Xiong Z."/>
            <person name="Chen J."/>
            <person name="Li Z."/>
            <person name="Catullo R.A."/>
            <person name="Griffin P.C."/>
            <person name="Schiffer M."/>
            <person name="Pearce S."/>
            <person name="Lee S.F."/>
            <person name="McElroy K."/>
            <person name="Stocker A."/>
            <person name="Shirriffs J."/>
            <person name="Cockerell F."/>
            <person name="Coppin C."/>
            <person name="Sgro C.M."/>
            <person name="Karger A."/>
            <person name="Cain J.W."/>
            <person name="Weber J.A."/>
            <person name="Santpere G."/>
            <person name="Kirschner M.W."/>
            <person name="Hoffmann A.A."/>
            <person name="Oakeshott J.G."/>
            <person name="Zhang G."/>
        </authorList>
    </citation>
    <scope>NUCLEOTIDE SEQUENCE</scope>
    <source>
        <strain evidence="1">BGI-SZ-2011g</strain>
    </source>
</reference>
<dbReference type="InterPro" id="IPR010512">
    <property type="entry name" value="DUF1091"/>
</dbReference>
<dbReference type="AlphaFoldDB" id="A0AAD4K2L8"/>
<dbReference type="SMART" id="SM00697">
    <property type="entry name" value="DM8"/>
    <property type="match status" value="1"/>
</dbReference>
<proteinExistence type="predicted"/>
<dbReference type="PANTHER" id="PTHR20898:SF0">
    <property type="entry name" value="DAEDALUS ON 3-RELATED"/>
    <property type="match status" value="1"/>
</dbReference>
<name>A0AAD4K2L8_9MUSC</name>
<feature type="non-terminal residue" evidence="1">
    <location>
        <position position="1"/>
    </location>
</feature>
<dbReference type="EMBL" id="JAJJHW010002585">
    <property type="protein sequence ID" value="KAH8372474.1"/>
    <property type="molecule type" value="Genomic_DNA"/>
</dbReference>
<dbReference type="Proteomes" id="UP001200034">
    <property type="component" value="Unassembled WGS sequence"/>
</dbReference>
<sequence>CMDSLKTDVQCKKIGKQVTTFSINSYSLLQEATIFKFTNAICESYNKSWFVIHTCRIKAVNRSTNTLNINGTVLDPANDIGIQVQVFKKANGYKPWLFNFNLDVCRFMKRKYHPFAKVVFNLFQEFSNFNHSCPYMARFYLRPTYLPNPMPSGDYLLSLTWLFDKRPQFISNIYFVFMEDLRKN</sequence>
<evidence type="ECO:0000313" key="2">
    <source>
        <dbReference type="Proteomes" id="UP001200034"/>
    </source>
</evidence>
<evidence type="ECO:0000313" key="1">
    <source>
        <dbReference type="EMBL" id="KAH8372474.1"/>
    </source>
</evidence>
<keyword evidence="2" id="KW-1185">Reference proteome</keyword>
<gene>
    <name evidence="1" type="ORF">KR093_011703</name>
</gene>
<organism evidence="1 2">
    <name type="scientific">Drosophila rubida</name>
    <dbReference type="NCBI Taxonomy" id="30044"/>
    <lineage>
        <taxon>Eukaryota</taxon>
        <taxon>Metazoa</taxon>
        <taxon>Ecdysozoa</taxon>
        <taxon>Arthropoda</taxon>
        <taxon>Hexapoda</taxon>
        <taxon>Insecta</taxon>
        <taxon>Pterygota</taxon>
        <taxon>Neoptera</taxon>
        <taxon>Endopterygota</taxon>
        <taxon>Diptera</taxon>
        <taxon>Brachycera</taxon>
        <taxon>Muscomorpha</taxon>
        <taxon>Ephydroidea</taxon>
        <taxon>Drosophilidae</taxon>
        <taxon>Drosophila</taxon>
    </lineage>
</organism>
<comment type="caution">
    <text evidence="1">The sequence shown here is derived from an EMBL/GenBank/DDBJ whole genome shotgun (WGS) entry which is preliminary data.</text>
</comment>